<dbReference type="EMBL" id="JABCQO010000017">
    <property type="protein sequence ID" value="MBF0877835.1"/>
    <property type="molecule type" value="Genomic_DNA"/>
</dbReference>
<evidence type="ECO:0000256" key="1">
    <source>
        <dbReference type="ARBA" id="ARBA00008857"/>
    </source>
</evidence>
<reference evidence="7" key="1">
    <citation type="submission" date="2020-04" db="EMBL/GenBank/DDBJ databases">
        <title>Description of novel Gluconacetobacter.</title>
        <authorList>
            <person name="Sombolestani A."/>
        </authorList>
    </citation>
    <scope>NUCLEOTIDE SEQUENCE [LARGE SCALE GENOMIC DNA]</scope>
    <source>
        <strain evidence="7">LMG 27748</strain>
    </source>
</reference>
<dbReference type="Pfam" id="PF00589">
    <property type="entry name" value="Phage_integrase"/>
    <property type="match status" value="1"/>
</dbReference>
<evidence type="ECO:0000259" key="5">
    <source>
        <dbReference type="PROSITE" id="PS51898"/>
    </source>
</evidence>
<dbReference type="Pfam" id="PF20172">
    <property type="entry name" value="DUF6538"/>
    <property type="match status" value="1"/>
</dbReference>
<evidence type="ECO:0000256" key="2">
    <source>
        <dbReference type="ARBA" id="ARBA00022908"/>
    </source>
</evidence>
<accession>A0ABR9YIA9</accession>
<sequence length="544" mass="62314">MLKRKNGCYHFRRVVPSHIRDALGQTEIWLSLGTHKKRDATSRAGMIYGQVENLFCFLSGGGALPEKFDLKNYLLEMVKLHPSDFKEDWLAGTSAGIDVKKKYLSGASDRFLQQFVKDIDGRNAHLLNEIQRLGAELEAAKAAGNHEREGQLLALLGQAISKIPDMSQQVSAAPVMHHQIPSKISSVPFRDIANRYLEIKRASVSIETYNHFVAACSLFGRFTDTTRELHTFTRKDSSAFINVLRQMPKYWGKSSKEETMTLGEIVAYHRTRNPEYVTLSTDTMSRHINKMAEIWSYAISIGELDDKKEYDIWSKHMVTAINEQTVDRRPFKEIELAALMETLWKPRMNINTVRQIISVATYTGMRLEEICRLRPCDIHEVEGVLCFDIRIHRDADGKEIWNPKSEAGERLIPVHSYIKNSTGLIERAKNCEKSKRDRIFFDLPYAASTNKYGAAFSQRFSKFKKDAGLPRETTFHSFRHLFRTMLGHRSDGLNYPVEWIDQILGHETAGMGSHYNAGTTPSNLMKVVRTVKFESWDPMEIKNR</sequence>
<protein>
    <submittedName>
        <fullName evidence="6">Tyrosine-type recombinase/integrase</fullName>
    </submittedName>
</protein>
<proteinExistence type="inferred from homology"/>
<dbReference type="PROSITE" id="PS51898">
    <property type="entry name" value="TYR_RECOMBINASE"/>
    <property type="match status" value="1"/>
</dbReference>
<keyword evidence="3" id="KW-0238">DNA-binding</keyword>
<dbReference type="Gene3D" id="1.10.443.10">
    <property type="entry name" value="Intergrase catalytic core"/>
    <property type="match status" value="1"/>
</dbReference>
<reference evidence="6 7" key="2">
    <citation type="submission" date="2020-11" db="EMBL/GenBank/DDBJ databases">
        <title>Description of novel Gluconobacter species.</title>
        <authorList>
            <person name="Cleenwerck I."/>
            <person name="Cnockaert M."/>
            <person name="Borremans W."/>
            <person name="Wieme A.D."/>
            <person name="De Vuyst L."/>
            <person name="Vandamme P."/>
        </authorList>
    </citation>
    <scope>NUCLEOTIDE SEQUENCE [LARGE SCALE GENOMIC DNA]</scope>
    <source>
        <strain evidence="6 7">LMG 27748</strain>
    </source>
</reference>
<comment type="similarity">
    <text evidence="1">Belongs to the 'phage' integrase family.</text>
</comment>
<dbReference type="InterPro" id="IPR002104">
    <property type="entry name" value="Integrase_catalytic"/>
</dbReference>
<dbReference type="Proteomes" id="UP000630952">
    <property type="component" value="Unassembled WGS sequence"/>
</dbReference>
<dbReference type="InterPro" id="IPR013762">
    <property type="entry name" value="Integrase-like_cat_sf"/>
</dbReference>
<comment type="caution">
    <text evidence="6">The sequence shown here is derived from an EMBL/GenBank/DDBJ whole genome shotgun (WGS) entry which is preliminary data.</text>
</comment>
<dbReference type="SUPFAM" id="SSF56349">
    <property type="entry name" value="DNA breaking-rejoining enzymes"/>
    <property type="match status" value="1"/>
</dbReference>
<evidence type="ECO:0000313" key="6">
    <source>
        <dbReference type="EMBL" id="MBF0877835.1"/>
    </source>
</evidence>
<dbReference type="InterPro" id="IPR011010">
    <property type="entry name" value="DNA_brk_join_enz"/>
</dbReference>
<organism evidence="6 7">
    <name type="scientific">Gluconobacter cerevisiae</name>
    <dbReference type="NCBI Taxonomy" id="1379734"/>
    <lineage>
        <taxon>Bacteria</taxon>
        <taxon>Pseudomonadati</taxon>
        <taxon>Pseudomonadota</taxon>
        <taxon>Alphaproteobacteria</taxon>
        <taxon>Acetobacterales</taxon>
        <taxon>Acetobacteraceae</taxon>
        <taxon>Gluconobacter</taxon>
    </lineage>
</organism>
<dbReference type="PANTHER" id="PTHR30349">
    <property type="entry name" value="PHAGE INTEGRASE-RELATED"/>
    <property type="match status" value="1"/>
</dbReference>
<keyword evidence="2" id="KW-0229">DNA integration</keyword>
<evidence type="ECO:0000256" key="3">
    <source>
        <dbReference type="ARBA" id="ARBA00023125"/>
    </source>
</evidence>
<gene>
    <name evidence="6" type="ORF">HKD21_13415</name>
</gene>
<evidence type="ECO:0000313" key="7">
    <source>
        <dbReference type="Proteomes" id="UP000630952"/>
    </source>
</evidence>
<keyword evidence="4" id="KW-0233">DNA recombination</keyword>
<dbReference type="InterPro" id="IPR050090">
    <property type="entry name" value="Tyrosine_recombinase_XerCD"/>
</dbReference>
<feature type="domain" description="Tyr recombinase" evidence="5">
    <location>
        <begin position="326"/>
        <end position="529"/>
    </location>
</feature>
<keyword evidence="7" id="KW-1185">Reference proteome</keyword>
<dbReference type="InterPro" id="IPR046668">
    <property type="entry name" value="DUF6538"/>
</dbReference>
<dbReference type="PANTHER" id="PTHR30349:SF41">
    <property type="entry name" value="INTEGRASE_RECOMBINASE PROTEIN MJ0367-RELATED"/>
    <property type="match status" value="1"/>
</dbReference>
<evidence type="ECO:0000256" key="4">
    <source>
        <dbReference type="ARBA" id="ARBA00023172"/>
    </source>
</evidence>
<name>A0ABR9YIA9_9PROT</name>
<dbReference type="RefSeq" id="WP_194256125.1">
    <property type="nucleotide sequence ID" value="NZ_JABCQO010000017.1"/>
</dbReference>